<dbReference type="EMBL" id="MPUH01000130">
    <property type="protein sequence ID" value="OMJ89227.1"/>
    <property type="molecule type" value="Genomic_DNA"/>
</dbReference>
<dbReference type="Pfam" id="PF18027">
    <property type="entry name" value="Pepdidase_M14_N"/>
    <property type="match status" value="1"/>
</dbReference>
<feature type="domain" description="Peptidase M14" evidence="4">
    <location>
        <begin position="234"/>
        <end position="539"/>
    </location>
</feature>
<feature type="active site" description="Proton donor/acceptor" evidence="3">
    <location>
        <position position="503"/>
    </location>
</feature>
<dbReference type="GO" id="GO:0004181">
    <property type="term" value="F:metallocarboxypeptidase activity"/>
    <property type="evidence" value="ECO:0007669"/>
    <property type="project" value="InterPro"/>
</dbReference>
<dbReference type="Gene3D" id="3.40.630.10">
    <property type="entry name" value="Zn peptidases"/>
    <property type="match status" value="1"/>
</dbReference>
<dbReference type="GO" id="GO:0008270">
    <property type="term" value="F:zinc ion binding"/>
    <property type="evidence" value="ECO:0007669"/>
    <property type="project" value="InterPro"/>
</dbReference>
<dbReference type="PROSITE" id="PS52035">
    <property type="entry name" value="PEPTIDASE_M14"/>
    <property type="match status" value="1"/>
</dbReference>
<name>A0A1R2CJP6_9CILI</name>
<evidence type="ECO:0000313" key="5">
    <source>
        <dbReference type="EMBL" id="OMJ89227.1"/>
    </source>
</evidence>
<protein>
    <recommendedName>
        <fullName evidence="4">Peptidase M14 domain-containing protein</fullName>
    </recommendedName>
</protein>
<organism evidence="5 6">
    <name type="scientific">Stentor coeruleus</name>
    <dbReference type="NCBI Taxonomy" id="5963"/>
    <lineage>
        <taxon>Eukaryota</taxon>
        <taxon>Sar</taxon>
        <taxon>Alveolata</taxon>
        <taxon>Ciliophora</taxon>
        <taxon>Postciliodesmatophora</taxon>
        <taxon>Heterotrichea</taxon>
        <taxon>Heterotrichida</taxon>
        <taxon>Stentoridae</taxon>
        <taxon>Stentor</taxon>
    </lineage>
</organism>
<accession>A0A1R2CJP6</accession>
<sequence>MSVECEFSGDEDVDITDSIENRRKMLYRHEDNGILVYDSSSRISDEPILPLLNIRSAMNIKNKKFKSRGIDYDLFKFKNLPSYGRRKAFQQDYTLVIPSRTLRFSSKFESGNLKKAIKINENEYRLLLEYDTETQGYTQWYYFSVKPYKPNHKVRFNITNLIKFESLYNDGMKPLTFSLKNTNNGKKIWERKCTEVSYYKNSYTRSNENKSFYTLTFSYTFEDPDDTIFFAYSYPYTYTDLMEYVEKLQMNYPSILRVNTLCTTIAGNNCPIITITNNIFTYASWPEEAVKLEKSVAGRKIMRMRESRNNEGYRAGHEEKKGVFITARVHPGESNSSFMVKGLIDYLISDCKDASLLRKKFIFKVVPMLNPDGVIYGNYRCSLLGVDLNRRWNKPNRAMHPTVYYTKKMLQMFSEENEVVLYCDMHGHSIKKDIFMYGCYNEVKDLLDNQKNVFIRLIPYMLSLKNENFSFKNSKFRIEKGKISTARVVNFTELGILSSFTLEASFFGCSNFPKNQEHLLITQLEKLGRDICNTLLIFISPRELRKKLNELTSKISGKTLQTKNLTQEKQSEEENLTINDAIKNINEEMVQGLNIEDPDSGGSDQEGSDCDDKKIAFKKKIEKREELKKLQLQDKIKSISPMDVPLESLTPNIPKPLKLFREIGSLKRSRFRDNRSSSIIKEKTEKPNDFTEDMLRLKSILHPSPIKFTRERIPNDSSLINAIKITSNKKQPKKSQFFEKRMKLQIIDIIKNKLNKIF</sequence>
<keyword evidence="6" id="KW-1185">Reference proteome</keyword>
<reference evidence="5 6" key="1">
    <citation type="submission" date="2016-11" db="EMBL/GenBank/DDBJ databases">
        <title>The macronuclear genome of Stentor coeruleus: a giant cell with tiny introns.</title>
        <authorList>
            <person name="Slabodnick M."/>
            <person name="Ruby J.G."/>
            <person name="Reiff S.B."/>
            <person name="Swart E.C."/>
            <person name="Gosai S."/>
            <person name="Prabakaran S."/>
            <person name="Witkowska E."/>
            <person name="Larue G.E."/>
            <person name="Fisher S."/>
            <person name="Freeman R.M."/>
            <person name="Gunawardena J."/>
            <person name="Chu W."/>
            <person name="Stover N.A."/>
            <person name="Gregory B.D."/>
            <person name="Nowacki M."/>
            <person name="Derisi J."/>
            <person name="Roy S.W."/>
            <person name="Marshall W.F."/>
            <person name="Sood P."/>
        </authorList>
    </citation>
    <scope>NUCLEOTIDE SEQUENCE [LARGE SCALE GENOMIC DNA]</scope>
    <source>
        <strain evidence="5">WM001</strain>
    </source>
</reference>
<dbReference type="OrthoDB" id="10253041at2759"/>
<dbReference type="Pfam" id="PF00246">
    <property type="entry name" value="Peptidase_M14"/>
    <property type="match status" value="1"/>
</dbReference>
<dbReference type="InterPro" id="IPR000834">
    <property type="entry name" value="Peptidase_M14"/>
</dbReference>
<dbReference type="InterPro" id="IPR040626">
    <property type="entry name" value="Pepdidase_M14_N"/>
</dbReference>
<dbReference type="AlphaFoldDB" id="A0A1R2CJP6"/>
<gene>
    <name evidence="5" type="ORF">SteCoe_8613</name>
</gene>
<dbReference type="Proteomes" id="UP000187209">
    <property type="component" value="Unassembled WGS sequence"/>
</dbReference>
<comment type="caution">
    <text evidence="5">The sequence shown here is derived from an EMBL/GenBank/DDBJ whole genome shotgun (WGS) entry which is preliminary data.</text>
</comment>
<dbReference type="Gene3D" id="2.60.40.3120">
    <property type="match status" value="1"/>
</dbReference>
<dbReference type="InterPro" id="IPR050821">
    <property type="entry name" value="Cytosolic_carboxypeptidase"/>
</dbReference>
<dbReference type="PANTHER" id="PTHR12756">
    <property type="entry name" value="CYTOSOLIC CARBOXYPEPTIDASE"/>
    <property type="match status" value="1"/>
</dbReference>
<evidence type="ECO:0000256" key="1">
    <source>
        <dbReference type="ARBA" id="ARBA00001947"/>
    </source>
</evidence>
<dbReference type="GO" id="GO:0006508">
    <property type="term" value="P:proteolysis"/>
    <property type="evidence" value="ECO:0007669"/>
    <property type="project" value="InterPro"/>
</dbReference>
<dbReference type="PANTHER" id="PTHR12756:SF11">
    <property type="entry name" value="CYTOSOLIC CARBOXYPEPTIDASE 1"/>
    <property type="match status" value="1"/>
</dbReference>
<evidence type="ECO:0000259" key="4">
    <source>
        <dbReference type="PROSITE" id="PS52035"/>
    </source>
</evidence>
<comment type="cofactor">
    <cofactor evidence="1">
        <name>Zn(2+)</name>
        <dbReference type="ChEBI" id="CHEBI:29105"/>
    </cofactor>
</comment>
<dbReference type="SMART" id="SM00631">
    <property type="entry name" value="Zn_pept"/>
    <property type="match status" value="1"/>
</dbReference>
<comment type="similarity">
    <text evidence="2 3">Belongs to the peptidase M14 family.</text>
</comment>
<evidence type="ECO:0000313" key="6">
    <source>
        <dbReference type="Proteomes" id="UP000187209"/>
    </source>
</evidence>
<evidence type="ECO:0000256" key="3">
    <source>
        <dbReference type="PROSITE-ProRule" id="PRU01379"/>
    </source>
</evidence>
<dbReference type="SUPFAM" id="SSF53187">
    <property type="entry name" value="Zn-dependent exopeptidases"/>
    <property type="match status" value="1"/>
</dbReference>
<evidence type="ECO:0000256" key="2">
    <source>
        <dbReference type="ARBA" id="ARBA00005988"/>
    </source>
</evidence>
<proteinExistence type="inferred from homology"/>